<feature type="chain" id="PRO_5046809610" description="Lipoprotein" evidence="1">
    <location>
        <begin position="25"/>
        <end position="610"/>
    </location>
</feature>
<sequence>MTKFNRTNVFCLGLLGALALTACSDDPVASKSYGTTEEKNAFWNETANLKDWNVMKGSDIKLENTKSALLGRVSLKKSGDDLARAGIAYDVSSPDGSPADLSQGGDGLCVSYKSDFVVEVRLDTEDYASSSVDKDVPFVSLNMKDSGSESHCASWEDFKMKKSDDTDGSDVVKKVRSVQLVFVGESGSTGEFSIQRLTPYVRSDMWIGKDGKSRVETGFEKGDKGTSGELTFFENSSEAYFDWDGEGDFSDMAERIYYSEGLYGNVVFEGSSSSPDVGLEFLVAGKTTKNDKDFIYTADVSGLWKGLCLEYESQMDIVMELVPGDSSTGTLEKSVKTMTLAKNDDMEKNCAVFADVLNGSDDILKHLAKVRLKFAKENKAGTRFGIRRISALVPENLSVKESGEFEEVKPTQSSSYKSGKSFLWDASVDGDHVDLGISGATAGGVWTNSPDEMDTYSFGFPDDVEADDNGNVIASLLNKHHKFTAYVKSDDFLYNLDSVATIGFNTVSSNNEPADISAWDGFCIHYSTYNFIRIALVTDAAANKYWYTEVEYSDDMTWGKVSWKAFKNIDEESSEKIEDVIGKITSVRLQFPVDGEFVVDKFGSYDQCGN</sequence>
<evidence type="ECO:0000256" key="1">
    <source>
        <dbReference type="SAM" id="SignalP"/>
    </source>
</evidence>
<name>A0ABM5LFB5_FIBSS</name>
<keyword evidence="3" id="KW-1185">Reference proteome</keyword>
<dbReference type="PROSITE" id="PS51257">
    <property type="entry name" value="PROKAR_LIPOPROTEIN"/>
    <property type="match status" value="1"/>
</dbReference>
<dbReference type="Proteomes" id="UP000001497">
    <property type="component" value="Chromosome"/>
</dbReference>
<evidence type="ECO:0008006" key="4">
    <source>
        <dbReference type="Google" id="ProtNLM"/>
    </source>
</evidence>
<proteinExistence type="predicted"/>
<dbReference type="EMBL" id="CP001792">
    <property type="protein sequence ID" value="ACX74209.1"/>
    <property type="molecule type" value="Genomic_DNA"/>
</dbReference>
<accession>A0ABM5LFB5</accession>
<keyword evidence="1" id="KW-0732">Signal</keyword>
<gene>
    <name evidence="2" type="ordered locus">Fisuc_0597</name>
</gene>
<organism evidence="2 3">
    <name type="scientific">Fibrobacter succinogenes (strain ATCC 19169 / S85)</name>
    <dbReference type="NCBI Taxonomy" id="59374"/>
    <lineage>
        <taxon>Bacteria</taxon>
        <taxon>Pseudomonadati</taxon>
        <taxon>Fibrobacterota</taxon>
        <taxon>Fibrobacteria</taxon>
        <taxon>Fibrobacterales</taxon>
        <taxon>Fibrobacteraceae</taxon>
        <taxon>Fibrobacter</taxon>
    </lineage>
</organism>
<reference evidence="2" key="1">
    <citation type="submission" date="2009-10" db="EMBL/GenBank/DDBJ databases">
        <title>Complete sequence of Fibrobacter succinogenes subsp. succinogenes S85.</title>
        <authorList>
            <consortium name="US DOE Joint Genome Institute"/>
            <person name="Lucas S."/>
            <person name="Copeland A."/>
            <person name="Lapidus A."/>
            <person name="Glavina del Rio T."/>
            <person name="Tice H."/>
            <person name="Bruce D."/>
            <person name="Goodwin L."/>
            <person name="Pitluck S."/>
            <person name="Chertkov O."/>
            <person name="Detter J.C."/>
            <person name="Han C."/>
            <person name="Tapia R."/>
            <person name="Larimer F."/>
            <person name="Land M."/>
            <person name="Hauser L."/>
            <person name="Kyrpides N."/>
            <person name="Mikhailova N."/>
            <person name="Weimer P.J."/>
            <person name="Stevenson D.M."/>
            <person name="Boyum J."/>
            <person name="Brumm P.I."/>
            <person name="Mead D."/>
        </authorList>
    </citation>
    <scope>NUCLEOTIDE SEQUENCE [LARGE SCALE GENOMIC DNA]</scope>
    <source>
        <strain evidence="2">S85</strain>
    </source>
</reference>
<feature type="signal peptide" evidence="1">
    <location>
        <begin position="1"/>
        <end position="24"/>
    </location>
</feature>
<evidence type="ECO:0000313" key="2">
    <source>
        <dbReference type="EMBL" id="ACX74209.1"/>
    </source>
</evidence>
<evidence type="ECO:0000313" key="3">
    <source>
        <dbReference type="Proteomes" id="UP000001497"/>
    </source>
</evidence>
<protein>
    <recommendedName>
        <fullName evidence="4">Lipoprotein</fullName>
    </recommendedName>
</protein>